<sequence length="44" mass="4805">MLAARHDDRCSLISAVVHPIHVPYDRYARLAGRAPACADAYPAL</sequence>
<name>A0AAW8FVE1_9ACTN</name>
<gene>
    <name evidence="1" type="ORF">QFZ22_009751</name>
</gene>
<reference evidence="1" key="1">
    <citation type="submission" date="2023-07" db="EMBL/GenBank/DDBJ databases">
        <title>Comparative genomics of wheat-associated soil bacteria to identify genetic determinants of phenazine resistance.</title>
        <authorList>
            <person name="Mouncey N."/>
        </authorList>
    </citation>
    <scope>NUCLEOTIDE SEQUENCE</scope>
    <source>
        <strain evidence="1">V4I22</strain>
    </source>
</reference>
<evidence type="ECO:0000313" key="2">
    <source>
        <dbReference type="Proteomes" id="UP001234216"/>
    </source>
</evidence>
<protein>
    <submittedName>
        <fullName evidence="1">Uncharacterized protein</fullName>
    </submittedName>
</protein>
<dbReference type="Proteomes" id="UP001234216">
    <property type="component" value="Unassembled WGS sequence"/>
</dbReference>
<organism evidence="1 2">
    <name type="scientific">Streptomyces canus</name>
    <dbReference type="NCBI Taxonomy" id="58343"/>
    <lineage>
        <taxon>Bacteria</taxon>
        <taxon>Bacillati</taxon>
        <taxon>Actinomycetota</taxon>
        <taxon>Actinomycetes</taxon>
        <taxon>Kitasatosporales</taxon>
        <taxon>Streptomycetaceae</taxon>
        <taxon>Streptomyces</taxon>
        <taxon>Streptomyces aurantiacus group</taxon>
    </lineage>
</organism>
<proteinExistence type="predicted"/>
<accession>A0AAW8FVE1</accession>
<dbReference type="AlphaFoldDB" id="A0AAW8FVE1"/>
<dbReference type="EMBL" id="JAUSZV010000006">
    <property type="protein sequence ID" value="MDQ0913679.1"/>
    <property type="molecule type" value="Genomic_DNA"/>
</dbReference>
<comment type="caution">
    <text evidence="1">The sequence shown here is derived from an EMBL/GenBank/DDBJ whole genome shotgun (WGS) entry which is preliminary data.</text>
</comment>
<evidence type="ECO:0000313" key="1">
    <source>
        <dbReference type="EMBL" id="MDQ0913679.1"/>
    </source>
</evidence>